<comment type="caution">
    <text evidence="1">The sequence shown here is derived from an EMBL/GenBank/DDBJ whole genome shotgun (WGS) entry which is preliminary data.</text>
</comment>
<dbReference type="Proteomes" id="UP001165960">
    <property type="component" value="Unassembled WGS sequence"/>
</dbReference>
<protein>
    <submittedName>
        <fullName evidence="1">Uncharacterized protein</fullName>
    </submittedName>
</protein>
<evidence type="ECO:0000313" key="2">
    <source>
        <dbReference type="Proteomes" id="UP001165960"/>
    </source>
</evidence>
<dbReference type="EMBL" id="QTSX02001831">
    <property type="protein sequence ID" value="KAJ9079231.1"/>
    <property type="molecule type" value="Genomic_DNA"/>
</dbReference>
<proteinExistence type="predicted"/>
<name>A0ACC2TXN6_9FUNG</name>
<accession>A0ACC2TXN6</accession>
<gene>
    <name evidence="1" type="ORF">DSO57_1037588</name>
</gene>
<evidence type="ECO:0000313" key="1">
    <source>
        <dbReference type="EMBL" id="KAJ9079231.1"/>
    </source>
</evidence>
<sequence>MANAIPSASEQVGGTPSGFHRQSSKVMKGNSCENYMLCRACCAKDAHQSEQCRDTNPIPEMDNDTCLKQCDESLGIACALLENNTSTANQTVSKNSANAMNQSHFPLIAITFSIFSLVQVFP</sequence>
<organism evidence="1 2">
    <name type="scientific">Entomophthora muscae</name>
    <dbReference type="NCBI Taxonomy" id="34485"/>
    <lineage>
        <taxon>Eukaryota</taxon>
        <taxon>Fungi</taxon>
        <taxon>Fungi incertae sedis</taxon>
        <taxon>Zoopagomycota</taxon>
        <taxon>Entomophthoromycotina</taxon>
        <taxon>Entomophthoromycetes</taxon>
        <taxon>Entomophthorales</taxon>
        <taxon>Entomophthoraceae</taxon>
        <taxon>Entomophthora</taxon>
    </lineage>
</organism>
<keyword evidence="2" id="KW-1185">Reference proteome</keyword>
<reference evidence="1" key="1">
    <citation type="submission" date="2022-04" db="EMBL/GenBank/DDBJ databases">
        <title>Genome of the entomopathogenic fungus Entomophthora muscae.</title>
        <authorList>
            <person name="Elya C."/>
            <person name="Lovett B.R."/>
            <person name="Lee E."/>
            <person name="Macias A.M."/>
            <person name="Hajek A.E."/>
            <person name="De Bivort B.L."/>
            <person name="Kasson M.T."/>
            <person name="De Fine Licht H.H."/>
            <person name="Stajich J.E."/>
        </authorList>
    </citation>
    <scope>NUCLEOTIDE SEQUENCE</scope>
    <source>
        <strain evidence="1">Berkeley</strain>
    </source>
</reference>